<evidence type="ECO:0000256" key="1">
    <source>
        <dbReference type="SAM" id="Coils"/>
    </source>
</evidence>
<dbReference type="EMBL" id="CAIJDE010000017">
    <property type="protein sequence ID" value="CAC9972473.1"/>
    <property type="molecule type" value="Genomic_DNA"/>
</dbReference>
<feature type="chain" id="PRO_5040368699" evidence="2">
    <location>
        <begin position="19"/>
        <end position="287"/>
    </location>
</feature>
<evidence type="ECO:0000313" key="3">
    <source>
        <dbReference type="EMBL" id="CAC9972473.1"/>
    </source>
</evidence>
<evidence type="ECO:0000256" key="2">
    <source>
        <dbReference type="SAM" id="SignalP"/>
    </source>
</evidence>
<name>A0A9N8IY55_9FLAO</name>
<dbReference type="Proteomes" id="UP000533639">
    <property type="component" value="Unassembled WGS sequence"/>
</dbReference>
<gene>
    <name evidence="3" type="ORF">FLAPXU55_00149</name>
</gene>
<feature type="signal peptide" evidence="2">
    <location>
        <begin position="1"/>
        <end position="18"/>
    </location>
</feature>
<dbReference type="RefSeq" id="WP_180856047.1">
    <property type="nucleotide sequence ID" value="NZ_CAIJDE010000017.1"/>
</dbReference>
<organism evidence="3 4">
    <name type="scientific">Flavobacterium panici</name>
    <dbReference type="NCBI Taxonomy" id="2654843"/>
    <lineage>
        <taxon>Bacteria</taxon>
        <taxon>Pseudomonadati</taxon>
        <taxon>Bacteroidota</taxon>
        <taxon>Flavobacteriia</taxon>
        <taxon>Flavobacteriales</taxon>
        <taxon>Flavobacteriaceae</taxon>
        <taxon>Flavobacterium</taxon>
    </lineage>
</organism>
<protein>
    <submittedName>
        <fullName evidence="3">Uncharacterized protein</fullName>
    </submittedName>
</protein>
<keyword evidence="2" id="KW-0732">Signal</keyword>
<keyword evidence="4" id="KW-1185">Reference proteome</keyword>
<reference evidence="3 4" key="1">
    <citation type="submission" date="2020-06" db="EMBL/GenBank/DDBJ databases">
        <authorList>
            <person name="Criscuolo A."/>
        </authorList>
    </citation>
    <scope>NUCLEOTIDE SEQUENCE [LARGE SCALE GENOMIC DNA]</scope>
    <source>
        <strain evidence="3">PXU-55</strain>
    </source>
</reference>
<keyword evidence="1" id="KW-0175">Coiled coil</keyword>
<feature type="coiled-coil region" evidence="1">
    <location>
        <begin position="258"/>
        <end position="285"/>
    </location>
</feature>
<proteinExistence type="predicted"/>
<dbReference type="AlphaFoldDB" id="A0A9N8IY55"/>
<comment type="caution">
    <text evidence="3">The sequence shown here is derived from an EMBL/GenBank/DDBJ whole genome shotgun (WGS) entry which is preliminary data.</text>
</comment>
<accession>A0A9N8IY55</accession>
<sequence length="287" mass="31132">MNKIIFFALALIAQSNFGQNIFPTSGNAGIGNLTPTSPLHIKSSNDAILALQTTDDRWLYTQYLNSSGTRKSWVGLSYDLSSFNITVENGTDKILLNGGNVGINSPSPLNTFEVKVQTSKGISSSDGISIHDGAIYRLGINIGINTDGEYSYLQSIKGGMGQRNIIINPIGGNVGIGTITTGAHKLAVEGSIGAREVKVQATGWADFVFKKEYNLPTLEEVETHIKAKGHLENIPNEAEVLKNGISLGEMNAKLLQKIEELTLYVIEQNKQIANLQNRLDKIESNRN</sequence>
<evidence type="ECO:0000313" key="4">
    <source>
        <dbReference type="Proteomes" id="UP000533639"/>
    </source>
</evidence>